<feature type="transmembrane region" description="Helical" evidence="1">
    <location>
        <begin position="31"/>
        <end position="50"/>
    </location>
</feature>
<dbReference type="EMBL" id="QRCT01000050">
    <property type="protein sequence ID" value="RDU22183.1"/>
    <property type="molecule type" value="Genomic_DNA"/>
</dbReference>
<keyword evidence="1" id="KW-0812">Transmembrane</keyword>
<reference evidence="2 3" key="1">
    <citation type="submission" date="2018-07" db="EMBL/GenBank/DDBJ databases">
        <title>Anaerosacharophilus polymeroproducens gen. nov. sp. nov., an anaerobic bacterium isolated from salt field.</title>
        <authorList>
            <person name="Kim W."/>
            <person name="Yang S.-H."/>
            <person name="Oh J."/>
            <person name="Lee J.-H."/>
            <person name="Kwon K.K."/>
        </authorList>
    </citation>
    <scope>NUCLEOTIDE SEQUENCE [LARGE SCALE GENOMIC DNA]</scope>
    <source>
        <strain evidence="2 3">MCWD5</strain>
    </source>
</reference>
<organism evidence="2 3">
    <name type="scientific">Anaerosacchariphilus polymeriproducens</name>
    <dbReference type="NCBI Taxonomy" id="1812858"/>
    <lineage>
        <taxon>Bacteria</taxon>
        <taxon>Bacillati</taxon>
        <taxon>Bacillota</taxon>
        <taxon>Clostridia</taxon>
        <taxon>Lachnospirales</taxon>
        <taxon>Lachnospiraceae</taxon>
        <taxon>Anaerosacchariphilus</taxon>
    </lineage>
</organism>
<evidence type="ECO:0000313" key="3">
    <source>
        <dbReference type="Proteomes" id="UP000255036"/>
    </source>
</evidence>
<comment type="caution">
    <text evidence="2">The sequence shown here is derived from an EMBL/GenBank/DDBJ whole genome shotgun (WGS) entry which is preliminary data.</text>
</comment>
<gene>
    <name evidence="2" type="ORF">DWV06_16790</name>
</gene>
<dbReference type="AlphaFoldDB" id="A0A371ARJ0"/>
<keyword evidence="1" id="KW-1133">Transmembrane helix</keyword>
<sequence length="72" mass="7911">MKTLGNISLGIGATLSLSAFILILAKREATYLEVIIALTGSFIGIIGQAVETRRRIRRVKGSINHYDNRHDS</sequence>
<keyword evidence="3" id="KW-1185">Reference proteome</keyword>
<evidence type="ECO:0000256" key="1">
    <source>
        <dbReference type="SAM" id="Phobius"/>
    </source>
</evidence>
<protein>
    <submittedName>
        <fullName evidence="2">Uncharacterized protein</fullName>
    </submittedName>
</protein>
<feature type="transmembrane region" description="Helical" evidence="1">
    <location>
        <begin position="7"/>
        <end position="25"/>
    </location>
</feature>
<evidence type="ECO:0000313" key="2">
    <source>
        <dbReference type="EMBL" id="RDU22183.1"/>
    </source>
</evidence>
<name>A0A371ARJ0_9FIRM</name>
<keyword evidence="1" id="KW-0472">Membrane</keyword>
<dbReference type="Proteomes" id="UP000255036">
    <property type="component" value="Unassembled WGS sequence"/>
</dbReference>
<proteinExistence type="predicted"/>
<accession>A0A371ARJ0</accession>
<dbReference type="RefSeq" id="WP_115483364.1">
    <property type="nucleotide sequence ID" value="NZ_QRCT01000050.1"/>
</dbReference>